<sequence length="267" mass="31596">MIDPGDLLKQSGRFRDTRQLENDYLLKLLLFEIYRVFDYKLIFKGDTSLKYFYNLNRFSEDLDFSYTGENNSVERGKINRKFETAMESVGKQYIINRNEHRGRRENDTVVGINFELRVQGPLYGSSRQMQNINVDISLKGDVLRESENKYMLPPYQDIPLFLVPVLNLEEIVAEKVASIIERDKIRDIYDLYFLLDIKKVKYDESLVIEKMNRRNEKFERNKLMEKIQIASSRMKWNSELSYLVNPLPDNLSVVKTLENILFNSSLN</sequence>
<dbReference type="Pfam" id="PF08843">
    <property type="entry name" value="AbiEii"/>
    <property type="match status" value="1"/>
</dbReference>
<keyword evidence="2" id="KW-1185">Reference proteome</keyword>
<name>A0A1R4A4T6_9ARCH</name>
<dbReference type="GO" id="GO:0016740">
    <property type="term" value="F:transferase activity"/>
    <property type="evidence" value="ECO:0007669"/>
    <property type="project" value="UniProtKB-KW"/>
</dbReference>
<evidence type="ECO:0000313" key="2">
    <source>
        <dbReference type="Proteomes" id="UP000187822"/>
    </source>
</evidence>
<accession>A0A1R4A4T6</accession>
<gene>
    <name evidence="1" type="ORF">CPM_0091</name>
</gene>
<dbReference type="GeneID" id="30926734"/>
<dbReference type="RefSeq" id="WP_171970402.1">
    <property type="nucleotide sequence ID" value="NZ_LT719092.1"/>
</dbReference>
<protein>
    <submittedName>
        <fullName evidence="1">Nucleotidyltransferase toxin</fullName>
    </submittedName>
</protein>
<organism evidence="1 2">
    <name type="scientific">Cuniculiplasma divulgatum</name>
    <dbReference type="NCBI Taxonomy" id="1673428"/>
    <lineage>
        <taxon>Archaea</taxon>
        <taxon>Methanobacteriati</taxon>
        <taxon>Thermoplasmatota</taxon>
        <taxon>Thermoplasmata</taxon>
        <taxon>Thermoplasmatales</taxon>
        <taxon>Cuniculiplasmataceae</taxon>
        <taxon>Cuniculiplasma</taxon>
    </lineage>
</organism>
<dbReference type="InterPro" id="IPR014942">
    <property type="entry name" value="AbiEii"/>
</dbReference>
<reference evidence="2" key="1">
    <citation type="submission" date="2016-06" db="EMBL/GenBank/DDBJ databases">
        <authorList>
            <person name="Toshchakov V.S."/>
        </authorList>
    </citation>
    <scope>NUCLEOTIDE SEQUENCE [LARGE SCALE GENOMIC DNA]</scope>
    <source>
        <strain>PM4 (JCM 30641</strain>
        <strain evidence="2">\VKM B-2940)</strain>
    </source>
</reference>
<dbReference type="Gene3D" id="3.10.450.620">
    <property type="entry name" value="JHP933, nucleotidyltransferase-like core domain"/>
    <property type="match status" value="1"/>
</dbReference>
<dbReference type="OrthoDB" id="359531at2157"/>
<proteinExistence type="predicted"/>
<keyword evidence="1" id="KW-0808">Transferase</keyword>
<dbReference type="Proteomes" id="UP000187822">
    <property type="component" value="Chromosome I"/>
</dbReference>
<dbReference type="EMBL" id="LT719092">
    <property type="protein sequence ID" value="SJK83988.1"/>
    <property type="molecule type" value="Genomic_DNA"/>
</dbReference>
<dbReference type="AlphaFoldDB" id="A0A1R4A4T6"/>
<dbReference type="KEGG" id="cdiv:CPM_0091"/>
<dbReference type="STRING" id="1673428.CPM_0091"/>
<evidence type="ECO:0000313" key="1">
    <source>
        <dbReference type="EMBL" id="SJK83988.1"/>
    </source>
</evidence>